<name>E3M4X3_CAERE</name>
<dbReference type="Proteomes" id="UP000008281">
    <property type="component" value="Unassembled WGS sequence"/>
</dbReference>
<dbReference type="InterPro" id="IPR029060">
    <property type="entry name" value="PIN-like_dom_sf"/>
</dbReference>
<dbReference type="KEGG" id="crq:GCK72_006133"/>
<reference evidence="3" key="1">
    <citation type="submission" date="2007-07" db="EMBL/GenBank/DDBJ databases">
        <title>PCAP assembly of the Caenorhabditis remanei genome.</title>
        <authorList>
            <consortium name="The Caenorhabditis remanei Sequencing Consortium"/>
            <person name="Wilson R.K."/>
        </authorList>
    </citation>
    <scope>NUCLEOTIDE SEQUENCE [LARGE SCALE GENOMIC DNA]</scope>
    <source>
        <strain evidence="3">PB4641</strain>
    </source>
</reference>
<feature type="region of interest" description="Disordered" evidence="1">
    <location>
        <begin position="42"/>
        <end position="141"/>
    </location>
</feature>
<dbReference type="PANTHER" id="PTHR16161:SF0">
    <property type="entry name" value="TRANSCRIPTIONAL PROTEIN SWT1"/>
    <property type="match status" value="1"/>
</dbReference>
<dbReference type="Gene3D" id="2.20.70.10">
    <property type="match status" value="1"/>
</dbReference>
<evidence type="ECO:0000313" key="3">
    <source>
        <dbReference type="EMBL" id="EFO91386.1"/>
    </source>
</evidence>
<keyword evidence="4" id="KW-1185">Reference proteome</keyword>
<dbReference type="SUPFAM" id="SSF51045">
    <property type="entry name" value="WW domain"/>
    <property type="match status" value="1"/>
</dbReference>
<organism evidence="4">
    <name type="scientific">Caenorhabditis remanei</name>
    <name type="common">Caenorhabditis vulgaris</name>
    <dbReference type="NCBI Taxonomy" id="31234"/>
    <lineage>
        <taxon>Eukaryota</taxon>
        <taxon>Metazoa</taxon>
        <taxon>Ecdysozoa</taxon>
        <taxon>Nematoda</taxon>
        <taxon>Chromadorea</taxon>
        <taxon>Rhabditida</taxon>
        <taxon>Rhabditina</taxon>
        <taxon>Rhabditomorpha</taxon>
        <taxon>Rhabditoidea</taxon>
        <taxon>Rhabditidae</taxon>
        <taxon>Peloderinae</taxon>
        <taxon>Caenorhabditis</taxon>
    </lineage>
</organism>
<sequence length="457" mass="52590">MSATKKPKKLRLDDKTENVSYPWQAWWHPDKKRKFYKNLETKESIWDHPDTLKRKETASASCRQTRKRKDDEKKPQASIEDDRMEVDVAPPPKRKAVETEETDEISSKRPRRHSSVEVIEKRDSNREQASSSSTKPQANNILPRVPWAHKTRPITKIPYRACAIFDTCALLENPSVLNDSVEKQILTIIPYAVLSELDGLKNSEGIRREANIVSNRIRDFQEDKNHYLRVETSVEQQIRIDEFRPNESVKDDAILKTALRIKKEILSIASTLNLNDRAVLLVTNDSVLSNKALTHDLTVENVNDFMDIINGRAKQHKPSDRRSNSRKTPPRSIRYDEPQRTSRSCERQRPSAAVERVKKQREVTDWIQGMSKKAIDQNISSENRTEKAPNKPRPSIPLADEIVPSTPKPIKTARSYNHHTYQPSKPVKSIELDRNRPQMPLSLSDDEAVTGDDMDCT</sequence>
<dbReference type="InterPro" id="IPR052626">
    <property type="entry name" value="SWT1_Regulator"/>
</dbReference>
<evidence type="ECO:0000256" key="1">
    <source>
        <dbReference type="SAM" id="MobiDB-lite"/>
    </source>
</evidence>
<evidence type="ECO:0000259" key="2">
    <source>
        <dbReference type="PROSITE" id="PS50020"/>
    </source>
</evidence>
<dbReference type="FunCoup" id="E3M4X3">
    <property type="interactions" value="511"/>
</dbReference>
<dbReference type="eggNOG" id="ENOG502SYU1">
    <property type="taxonomic scope" value="Eukaryota"/>
</dbReference>
<dbReference type="InterPro" id="IPR036020">
    <property type="entry name" value="WW_dom_sf"/>
</dbReference>
<dbReference type="Pfam" id="PF13638">
    <property type="entry name" value="PIN_4"/>
    <property type="match status" value="1"/>
</dbReference>
<dbReference type="HOGENOM" id="CLU_612868_0_0_1"/>
<dbReference type="CDD" id="cd09880">
    <property type="entry name" value="PIN_Smg5-6-like"/>
    <property type="match status" value="1"/>
</dbReference>
<dbReference type="OrthoDB" id="2017974at2759"/>
<feature type="compositionally biased region" description="Polar residues" evidence="1">
    <location>
        <begin position="127"/>
        <end position="140"/>
    </location>
</feature>
<dbReference type="AlphaFoldDB" id="E3M4X3"/>
<feature type="compositionally biased region" description="Polar residues" evidence="1">
    <location>
        <begin position="414"/>
        <end position="423"/>
    </location>
</feature>
<dbReference type="FunFam" id="3.40.50.1010:FF:000140">
    <property type="entry name" value="Protein CBG02516"/>
    <property type="match status" value="1"/>
</dbReference>
<protein>
    <recommendedName>
        <fullName evidence="2">WW domain-containing protein</fullName>
    </recommendedName>
</protein>
<feature type="domain" description="WW" evidence="2">
    <location>
        <begin position="17"/>
        <end position="51"/>
    </location>
</feature>
<dbReference type="SMART" id="SM00456">
    <property type="entry name" value="WW"/>
    <property type="match status" value="1"/>
</dbReference>
<feature type="region of interest" description="Disordered" evidence="1">
    <location>
        <begin position="311"/>
        <end position="457"/>
    </location>
</feature>
<accession>E3M4X3</accession>
<feature type="compositionally biased region" description="Basic and acidic residues" evidence="1">
    <location>
        <begin position="42"/>
        <end position="57"/>
    </location>
</feature>
<dbReference type="GO" id="GO:0005634">
    <property type="term" value="C:nucleus"/>
    <property type="evidence" value="ECO:0007669"/>
    <property type="project" value="TreeGrafter"/>
</dbReference>
<gene>
    <name evidence="3" type="ORF">CRE_11996</name>
</gene>
<feature type="compositionally biased region" description="Basic and acidic residues" evidence="1">
    <location>
        <begin position="333"/>
        <end position="364"/>
    </location>
</feature>
<dbReference type="STRING" id="31234.E3M4X3"/>
<dbReference type="PANTHER" id="PTHR16161">
    <property type="entry name" value="TRANSCRIPTIONAL PROTEIN SWT1"/>
    <property type="match status" value="1"/>
</dbReference>
<dbReference type="InterPro" id="IPR001202">
    <property type="entry name" value="WW_dom"/>
</dbReference>
<dbReference type="SUPFAM" id="SSF88723">
    <property type="entry name" value="PIN domain-like"/>
    <property type="match status" value="1"/>
</dbReference>
<dbReference type="InParanoid" id="E3M4X3"/>
<dbReference type="CTD" id="9800381"/>
<dbReference type="GeneID" id="9800381"/>
<feature type="compositionally biased region" description="Acidic residues" evidence="1">
    <location>
        <begin position="444"/>
        <end position="457"/>
    </location>
</feature>
<dbReference type="CDD" id="cd00201">
    <property type="entry name" value="WW"/>
    <property type="match status" value="1"/>
</dbReference>
<evidence type="ECO:0000313" key="4">
    <source>
        <dbReference type="Proteomes" id="UP000008281"/>
    </source>
</evidence>
<dbReference type="SMART" id="SM00670">
    <property type="entry name" value="PINc"/>
    <property type="match status" value="1"/>
</dbReference>
<feature type="compositionally biased region" description="Basic and acidic residues" evidence="1">
    <location>
        <begin position="114"/>
        <end position="126"/>
    </location>
</feature>
<dbReference type="EMBL" id="DS268424">
    <property type="protein sequence ID" value="EFO91386.1"/>
    <property type="molecule type" value="Genomic_DNA"/>
</dbReference>
<dbReference type="OMA" id="AIFDTCA"/>
<proteinExistence type="predicted"/>
<dbReference type="RefSeq" id="XP_003108877.2">
    <property type="nucleotide sequence ID" value="XM_003108829.2"/>
</dbReference>
<dbReference type="PROSITE" id="PS50020">
    <property type="entry name" value="WW_DOMAIN_2"/>
    <property type="match status" value="1"/>
</dbReference>
<dbReference type="InterPro" id="IPR002716">
    <property type="entry name" value="PIN_dom"/>
</dbReference>
<dbReference type="Gene3D" id="3.40.50.1010">
    <property type="entry name" value="5'-nuclease"/>
    <property type="match status" value="1"/>
</dbReference>